<proteinExistence type="predicted"/>
<keyword evidence="3" id="KW-1185">Reference proteome</keyword>
<evidence type="ECO:0000313" key="2">
    <source>
        <dbReference type="EMBL" id="CAL1543457.1"/>
    </source>
</evidence>
<sequence length="122" mass="14314">MSSETTRPLPGRQQETQPREADDGVSFKKFKSLDYDAIEKREEFKPDVWNSTGALDMLKTYNRELNQNLQPIRADPDNITSITEWWQAAAMINWYLNSTLRFPCPKHLISFAKYFLCQEPPR</sequence>
<dbReference type="EMBL" id="CAXITT010000549">
    <property type="protein sequence ID" value="CAL1543457.1"/>
    <property type="molecule type" value="Genomic_DNA"/>
</dbReference>
<evidence type="ECO:0000313" key="3">
    <source>
        <dbReference type="Proteomes" id="UP001497497"/>
    </source>
</evidence>
<name>A0AAV2I9H0_LYMST</name>
<accession>A0AAV2I9H0</accession>
<feature type="non-terminal residue" evidence="2">
    <location>
        <position position="122"/>
    </location>
</feature>
<reference evidence="2 3" key="1">
    <citation type="submission" date="2024-04" db="EMBL/GenBank/DDBJ databases">
        <authorList>
            <consortium name="Genoscope - CEA"/>
            <person name="William W."/>
        </authorList>
    </citation>
    <scope>NUCLEOTIDE SEQUENCE [LARGE SCALE GENOMIC DNA]</scope>
</reference>
<organism evidence="2 3">
    <name type="scientific">Lymnaea stagnalis</name>
    <name type="common">Great pond snail</name>
    <name type="synonym">Helix stagnalis</name>
    <dbReference type="NCBI Taxonomy" id="6523"/>
    <lineage>
        <taxon>Eukaryota</taxon>
        <taxon>Metazoa</taxon>
        <taxon>Spiralia</taxon>
        <taxon>Lophotrochozoa</taxon>
        <taxon>Mollusca</taxon>
        <taxon>Gastropoda</taxon>
        <taxon>Heterobranchia</taxon>
        <taxon>Euthyneura</taxon>
        <taxon>Panpulmonata</taxon>
        <taxon>Hygrophila</taxon>
        <taxon>Lymnaeoidea</taxon>
        <taxon>Lymnaeidae</taxon>
        <taxon>Lymnaea</taxon>
    </lineage>
</organism>
<comment type="caution">
    <text evidence="2">The sequence shown here is derived from an EMBL/GenBank/DDBJ whole genome shotgun (WGS) entry which is preliminary data.</text>
</comment>
<gene>
    <name evidence="2" type="ORF">GSLYS_00016991001</name>
</gene>
<evidence type="ECO:0000256" key="1">
    <source>
        <dbReference type="SAM" id="MobiDB-lite"/>
    </source>
</evidence>
<protein>
    <submittedName>
        <fullName evidence="2">Uncharacterized protein</fullName>
    </submittedName>
</protein>
<dbReference type="AlphaFoldDB" id="A0AAV2I9H0"/>
<feature type="region of interest" description="Disordered" evidence="1">
    <location>
        <begin position="1"/>
        <end position="23"/>
    </location>
</feature>
<dbReference type="Proteomes" id="UP001497497">
    <property type="component" value="Unassembled WGS sequence"/>
</dbReference>